<sequence>MSRLPIRAELVVITSWLRNVASIMCNHIRGLGLQSSTENVFAGMKWPIHHRSNFFLAWIAEAATARLRLLVSMMQDYVERRVVWGVADDSAYKSGNQCGTILLMWSVAEIFDLESIVFVRNVPSVDEYQYGPVNSKLSGIFEVARCEIFGRAFLTHIRTCFRVLPFCRAPISDRTPGLRRQDLRSENRVDPAPVSSRPLRSSRMLLPWGMLYAHSFTWYPLAAESVPRYWLCSTLKISVVIQMGSLDLQSWTVNRGKCSVSHVWRPFSDRQTIISGLCQPGFHRVYGLEPDRGHLKSLEHESEAIPLSQVQIAEVN</sequence>
<organism evidence="1 2">
    <name type="scientific">Sistotremastrum niveocremeum HHB9708</name>
    <dbReference type="NCBI Taxonomy" id="1314777"/>
    <lineage>
        <taxon>Eukaryota</taxon>
        <taxon>Fungi</taxon>
        <taxon>Dikarya</taxon>
        <taxon>Basidiomycota</taxon>
        <taxon>Agaricomycotina</taxon>
        <taxon>Agaricomycetes</taxon>
        <taxon>Sistotremastrales</taxon>
        <taxon>Sistotremastraceae</taxon>
        <taxon>Sertulicium</taxon>
        <taxon>Sertulicium niveocremeum</taxon>
    </lineage>
</organism>
<proteinExistence type="predicted"/>
<gene>
    <name evidence="1" type="ORF">SISNIDRAFT_464750</name>
</gene>
<dbReference type="AlphaFoldDB" id="A0A164WJB3"/>
<accession>A0A164WJB3</accession>
<reference evidence="1 2" key="1">
    <citation type="journal article" date="2016" name="Mol. Biol. Evol.">
        <title>Comparative Genomics of Early-Diverging Mushroom-Forming Fungi Provides Insights into the Origins of Lignocellulose Decay Capabilities.</title>
        <authorList>
            <person name="Nagy L.G."/>
            <person name="Riley R."/>
            <person name="Tritt A."/>
            <person name="Adam C."/>
            <person name="Daum C."/>
            <person name="Floudas D."/>
            <person name="Sun H."/>
            <person name="Yadav J.S."/>
            <person name="Pangilinan J."/>
            <person name="Larsson K.H."/>
            <person name="Matsuura K."/>
            <person name="Barry K."/>
            <person name="Labutti K."/>
            <person name="Kuo R."/>
            <person name="Ohm R.A."/>
            <person name="Bhattacharya S.S."/>
            <person name="Shirouzu T."/>
            <person name="Yoshinaga Y."/>
            <person name="Martin F.M."/>
            <person name="Grigoriev I.V."/>
            <person name="Hibbett D.S."/>
        </authorList>
    </citation>
    <scope>NUCLEOTIDE SEQUENCE [LARGE SCALE GENOMIC DNA]</scope>
    <source>
        <strain evidence="1 2">HHB9708</strain>
    </source>
</reference>
<evidence type="ECO:0000313" key="2">
    <source>
        <dbReference type="Proteomes" id="UP000076722"/>
    </source>
</evidence>
<dbReference type="EMBL" id="KV419402">
    <property type="protein sequence ID" value="KZS95094.1"/>
    <property type="molecule type" value="Genomic_DNA"/>
</dbReference>
<protein>
    <submittedName>
        <fullName evidence="1">Uncharacterized protein</fullName>
    </submittedName>
</protein>
<name>A0A164WJB3_9AGAM</name>
<dbReference type="Proteomes" id="UP000076722">
    <property type="component" value="Unassembled WGS sequence"/>
</dbReference>
<keyword evidence="2" id="KW-1185">Reference proteome</keyword>
<evidence type="ECO:0000313" key="1">
    <source>
        <dbReference type="EMBL" id="KZS95094.1"/>
    </source>
</evidence>